<dbReference type="Proteomes" id="UP000193719">
    <property type="component" value="Unassembled WGS sequence"/>
</dbReference>
<evidence type="ECO:0000313" key="2">
    <source>
        <dbReference type="EMBL" id="ORX47365.1"/>
    </source>
</evidence>
<keyword evidence="3" id="KW-1185">Reference proteome</keyword>
<name>A0A1Y1V505_9FUNG</name>
<dbReference type="AlphaFoldDB" id="A0A1Y1V505"/>
<dbReference type="EMBL" id="MCFH01000031">
    <property type="protein sequence ID" value="ORX47365.1"/>
    <property type="molecule type" value="Genomic_DNA"/>
</dbReference>
<accession>A0A1Y1V505</accession>
<reference evidence="2 3" key="1">
    <citation type="submission" date="2016-08" db="EMBL/GenBank/DDBJ databases">
        <title>Genomes of anaerobic fungi encode conserved fungal cellulosomes for biomass hydrolysis.</title>
        <authorList>
            <consortium name="DOE Joint Genome Institute"/>
            <person name="Haitjema C.H."/>
            <person name="Gilmore S.P."/>
            <person name="Henske J.K."/>
            <person name="Solomon K.V."/>
            <person name="De Groot R."/>
            <person name="Kuo A."/>
            <person name="Mondo S.J."/>
            <person name="Salamov A.A."/>
            <person name="Labutti K."/>
            <person name="Zhao Z."/>
            <person name="Chiniquy J."/>
            <person name="Barry K."/>
            <person name="Brewer H.M."/>
            <person name="Purvine S.O."/>
            <person name="Wright A.T."/>
            <person name="Boxma B."/>
            <person name="Van Alen T."/>
            <person name="Hackstein J.H."/>
            <person name="Baker S.E."/>
            <person name="Grigoriev I.V."/>
            <person name="O'Malley M.A."/>
        </authorList>
    </citation>
    <scope>NUCLEOTIDE SEQUENCE [LARGE SCALE GENOMIC DNA]</scope>
    <source>
        <strain evidence="3">finn</strain>
    </source>
</reference>
<feature type="compositionally biased region" description="Basic residues" evidence="1">
    <location>
        <begin position="309"/>
        <end position="319"/>
    </location>
</feature>
<evidence type="ECO:0000313" key="3">
    <source>
        <dbReference type="Proteomes" id="UP000193719"/>
    </source>
</evidence>
<evidence type="ECO:0000256" key="1">
    <source>
        <dbReference type="SAM" id="MobiDB-lite"/>
    </source>
</evidence>
<reference evidence="2 3" key="2">
    <citation type="submission" date="2016-08" db="EMBL/GenBank/DDBJ databases">
        <title>Pervasive Adenine N6-methylation of Active Genes in Fungi.</title>
        <authorList>
            <consortium name="DOE Joint Genome Institute"/>
            <person name="Mondo S.J."/>
            <person name="Dannebaum R.O."/>
            <person name="Kuo R.C."/>
            <person name="Labutti K."/>
            <person name="Haridas S."/>
            <person name="Kuo A."/>
            <person name="Salamov A."/>
            <person name="Ahrendt S.R."/>
            <person name="Lipzen A."/>
            <person name="Sullivan W."/>
            <person name="Andreopoulos W.B."/>
            <person name="Clum A."/>
            <person name="Lindquist E."/>
            <person name="Daum C."/>
            <person name="Ramamoorthy G.K."/>
            <person name="Gryganskyi A."/>
            <person name="Culley D."/>
            <person name="Magnuson J.K."/>
            <person name="James T.Y."/>
            <person name="O'Malley M.A."/>
            <person name="Stajich J.E."/>
            <person name="Spatafora J.W."/>
            <person name="Visel A."/>
            <person name="Grigoriev I.V."/>
        </authorList>
    </citation>
    <scope>NUCLEOTIDE SEQUENCE [LARGE SCALE GENOMIC DNA]</scope>
    <source>
        <strain evidence="3">finn</strain>
    </source>
</reference>
<proteinExistence type="predicted"/>
<sequence>MIKNSYNINENECNYEYEYTDININNNNDGCNNNSNSTNDNKSVNSANICTYNNDNKIHNDIYSKDSIKYNNIINEQTTFVKTTNKNFENETKNNIHEIIVNKEECSQSNKSEYKWKNVPPLKDFINKKTTGTEFKPTFIKKMHTQNITNKIPKEKKGNSLIKDKNNSSKIKTKQLTSAGHHINNEKKAVINDKKPKNEIKNQEIQNVVDMNSFISIPFIETIEESDFYLHPIKAENLEKDEKDFNYESTNTNIYNNKKEDVITYSLKEEDEEMKNIQSMIESLKKRISQRSKTLDPLKYQVRNSVKKGAIKPKKKVKPKVSTLKSLRSPPSYTKPTEASRLKSKTRI</sequence>
<dbReference type="OrthoDB" id="10648069at2759"/>
<feature type="region of interest" description="Disordered" evidence="1">
    <location>
        <begin position="309"/>
        <end position="348"/>
    </location>
</feature>
<gene>
    <name evidence="2" type="ORF">BCR36DRAFT_356032</name>
</gene>
<protein>
    <submittedName>
        <fullName evidence="2">Uncharacterized protein</fullName>
    </submittedName>
</protein>
<organism evidence="2 3">
    <name type="scientific">Piromyces finnis</name>
    <dbReference type="NCBI Taxonomy" id="1754191"/>
    <lineage>
        <taxon>Eukaryota</taxon>
        <taxon>Fungi</taxon>
        <taxon>Fungi incertae sedis</taxon>
        <taxon>Chytridiomycota</taxon>
        <taxon>Chytridiomycota incertae sedis</taxon>
        <taxon>Neocallimastigomycetes</taxon>
        <taxon>Neocallimastigales</taxon>
        <taxon>Neocallimastigaceae</taxon>
        <taxon>Piromyces</taxon>
    </lineage>
</organism>
<comment type="caution">
    <text evidence="2">The sequence shown here is derived from an EMBL/GenBank/DDBJ whole genome shotgun (WGS) entry which is preliminary data.</text>
</comment>